<keyword evidence="2" id="KW-1185">Reference proteome</keyword>
<gene>
    <name evidence="1" type="ORF">GDO78_010585</name>
</gene>
<dbReference type="Proteomes" id="UP000770717">
    <property type="component" value="Unassembled WGS sequence"/>
</dbReference>
<evidence type="ECO:0000313" key="1">
    <source>
        <dbReference type="EMBL" id="KAG9481434.1"/>
    </source>
</evidence>
<organism evidence="1 2">
    <name type="scientific">Eleutherodactylus coqui</name>
    <name type="common">Puerto Rican coqui</name>
    <dbReference type="NCBI Taxonomy" id="57060"/>
    <lineage>
        <taxon>Eukaryota</taxon>
        <taxon>Metazoa</taxon>
        <taxon>Chordata</taxon>
        <taxon>Craniata</taxon>
        <taxon>Vertebrata</taxon>
        <taxon>Euteleostomi</taxon>
        <taxon>Amphibia</taxon>
        <taxon>Batrachia</taxon>
        <taxon>Anura</taxon>
        <taxon>Neobatrachia</taxon>
        <taxon>Hyloidea</taxon>
        <taxon>Eleutherodactylidae</taxon>
        <taxon>Eleutherodactylinae</taxon>
        <taxon>Eleutherodactylus</taxon>
        <taxon>Eleutherodactylus</taxon>
    </lineage>
</organism>
<name>A0A8J6F5F4_ELECQ</name>
<sequence length="110" mass="12831">MASLVTMGITPTFLSVLAFTNGAQPFQVYHNKKIILFFMGFIIVIKLKEHQIVWLEETRDYIVIQRAYVVNTKNQIRKIKKNDLFNKNGCHFSYLSNGHNFLPVQCLSFF</sequence>
<dbReference type="AlphaFoldDB" id="A0A8J6F5F4"/>
<reference evidence="1" key="1">
    <citation type="thesis" date="2020" institute="ProQuest LLC" country="789 East Eisenhower Parkway, Ann Arbor, MI, USA">
        <title>Comparative Genomics and Chromosome Evolution.</title>
        <authorList>
            <person name="Mudd A.B."/>
        </authorList>
    </citation>
    <scope>NUCLEOTIDE SEQUENCE</scope>
    <source>
        <strain evidence="1">HN-11 Male</strain>
        <tissue evidence="1">Kidney and liver</tissue>
    </source>
</reference>
<accession>A0A8J6F5F4</accession>
<proteinExistence type="predicted"/>
<evidence type="ECO:0000313" key="2">
    <source>
        <dbReference type="Proteomes" id="UP000770717"/>
    </source>
</evidence>
<protein>
    <submittedName>
        <fullName evidence="1">Uncharacterized protein</fullName>
    </submittedName>
</protein>
<comment type="caution">
    <text evidence="1">The sequence shown here is derived from an EMBL/GenBank/DDBJ whole genome shotgun (WGS) entry which is preliminary data.</text>
</comment>
<dbReference type="EMBL" id="WNTK01000006">
    <property type="protein sequence ID" value="KAG9481434.1"/>
    <property type="molecule type" value="Genomic_DNA"/>
</dbReference>